<evidence type="ECO:0000256" key="1">
    <source>
        <dbReference type="SAM" id="MobiDB-lite"/>
    </source>
</evidence>
<comment type="caution">
    <text evidence="3">The sequence shown here is derived from an EMBL/GenBank/DDBJ whole genome shotgun (WGS) entry which is preliminary data.</text>
</comment>
<dbReference type="PANTHER" id="PTHR33143:SF6">
    <property type="entry name" value="OS08G0102900 PROTEIN"/>
    <property type="match status" value="1"/>
</dbReference>
<reference evidence="3" key="1">
    <citation type="submission" date="2022-07" db="EMBL/GenBank/DDBJ databases">
        <authorList>
            <person name="Macas J."/>
            <person name="Novak P."/>
            <person name="Neumann P."/>
        </authorList>
    </citation>
    <scope>NUCLEOTIDE SEQUENCE</scope>
</reference>
<evidence type="ECO:0000313" key="3">
    <source>
        <dbReference type="EMBL" id="CAH9075646.1"/>
    </source>
</evidence>
<sequence>MEMRWSSPEVKSPRKEIQGPRPTPLKVHKDSHKIRKPPPVPQPPQAAPPRPPVIIYTLSPKIIHANPSDFMSLVQRLTGSLPAEPSSSSQAAFQGYLTGGAVSPAACFASLEKTRTTPKGRDPQMSRDVEGMVGGVEISGEVERSGYFPAGVLSPTPASFPPIPPSFFSPPSDQNHLGFFTDLISPVLHSSRYHPETGFYISSPSILNNFISPRFIFSPGSASLELFSNDLFDLPATHTL</sequence>
<proteinExistence type="predicted"/>
<accession>A0AAV0CFA0</accession>
<dbReference type="AlphaFoldDB" id="A0AAV0CFA0"/>
<dbReference type="InterPro" id="IPR008889">
    <property type="entry name" value="VQ"/>
</dbReference>
<feature type="region of interest" description="Disordered" evidence="1">
    <location>
        <begin position="1"/>
        <end position="52"/>
    </location>
</feature>
<feature type="compositionally biased region" description="Pro residues" evidence="1">
    <location>
        <begin position="37"/>
        <end position="52"/>
    </location>
</feature>
<name>A0AAV0CFA0_9ASTE</name>
<protein>
    <recommendedName>
        <fullName evidence="2">VQ domain-containing protein</fullName>
    </recommendedName>
</protein>
<dbReference type="EMBL" id="CAMAPF010000029">
    <property type="protein sequence ID" value="CAH9075646.1"/>
    <property type="molecule type" value="Genomic_DNA"/>
</dbReference>
<dbReference type="PANTHER" id="PTHR33143">
    <property type="entry name" value="F16F4.1 PROTEIN-RELATED"/>
    <property type="match status" value="1"/>
</dbReference>
<feature type="domain" description="VQ" evidence="2">
    <location>
        <begin position="58"/>
        <end position="80"/>
    </location>
</feature>
<evidence type="ECO:0000313" key="4">
    <source>
        <dbReference type="Proteomes" id="UP001152523"/>
    </source>
</evidence>
<dbReference type="InterPro" id="IPR039607">
    <property type="entry name" value="VQ_8/17/18/20/21/25"/>
</dbReference>
<keyword evidence="4" id="KW-1185">Reference proteome</keyword>
<organism evidence="3 4">
    <name type="scientific">Cuscuta epithymum</name>
    <dbReference type="NCBI Taxonomy" id="186058"/>
    <lineage>
        <taxon>Eukaryota</taxon>
        <taxon>Viridiplantae</taxon>
        <taxon>Streptophyta</taxon>
        <taxon>Embryophyta</taxon>
        <taxon>Tracheophyta</taxon>
        <taxon>Spermatophyta</taxon>
        <taxon>Magnoliopsida</taxon>
        <taxon>eudicotyledons</taxon>
        <taxon>Gunneridae</taxon>
        <taxon>Pentapetalae</taxon>
        <taxon>asterids</taxon>
        <taxon>lamiids</taxon>
        <taxon>Solanales</taxon>
        <taxon>Convolvulaceae</taxon>
        <taxon>Cuscuteae</taxon>
        <taxon>Cuscuta</taxon>
        <taxon>Cuscuta subgen. Cuscuta</taxon>
    </lineage>
</organism>
<dbReference type="Proteomes" id="UP001152523">
    <property type="component" value="Unassembled WGS sequence"/>
</dbReference>
<gene>
    <name evidence="3" type="ORF">CEPIT_LOCUS5562</name>
</gene>
<evidence type="ECO:0000259" key="2">
    <source>
        <dbReference type="Pfam" id="PF05678"/>
    </source>
</evidence>
<dbReference type="Pfam" id="PF05678">
    <property type="entry name" value="VQ"/>
    <property type="match status" value="1"/>
</dbReference>
<dbReference type="GO" id="GO:0005634">
    <property type="term" value="C:nucleus"/>
    <property type="evidence" value="ECO:0007669"/>
    <property type="project" value="TreeGrafter"/>
</dbReference>